<dbReference type="InterPro" id="IPR047223">
    <property type="entry name" value="CA_gamma_LbH"/>
</dbReference>
<dbReference type="KEGG" id="mzh:Mzhil_0103"/>
<name>F7XMW7_METZD</name>
<dbReference type="NCBIfam" id="NF040597">
    <property type="entry name" value="carb_anhyd"/>
    <property type="match status" value="1"/>
</dbReference>
<dbReference type="PANTHER" id="PTHR43360:SF1">
    <property type="entry name" value="CARBOXYSOME ASSEMBLY PROTEIN CCMM"/>
    <property type="match status" value="1"/>
</dbReference>
<dbReference type="RefSeq" id="WP_013897423.1">
    <property type="nucleotide sequence ID" value="NC_015676.1"/>
</dbReference>
<gene>
    <name evidence="2" type="ordered locus">Mzhil_0103</name>
</gene>
<dbReference type="GeneID" id="10821697"/>
<evidence type="ECO:0000256" key="1">
    <source>
        <dbReference type="ARBA" id="ARBA00023595"/>
    </source>
</evidence>
<dbReference type="AlphaFoldDB" id="F7XMW7"/>
<dbReference type="STRING" id="679901.Mzhil_0103"/>
<dbReference type="InterPro" id="IPR052265">
    <property type="entry name" value="Gamma-CA"/>
</dbReference>
<comment type="similarity">
    <text evidence="1">Belongs to the gamma-class carbonic anhydrase family.</text>
</comment>
<evidence type="ECO:0000313" key="2">
    <source>
        <dbReference type="EMBL" id="AEH59984.1"/>
    </source>
</evidence>
<dbReference type="EC" id="4.2.1.1" evidence="2"/>
<proteinExistence type="inferred from homology"/>
<sequence>MSEFSESRRKFNEPASNIMQNPSISCNRQCSTPEIDESACIHPMAAIIGDVTIGPKVMVSPYACIRADEGTPFLIDEMSNVQDGVVIHALEAADQQGNPIEERLVEYEGNKYAVYVGKRVSLAHQSQVHGPAYIGDDTFIAMQSLVFNARVGKGCVLEPKSGVIGVSIPDGRYVPAGVVITDQKSADSLPEIYDGYPYINTNKAVVKVNIDLAEGYMRE</sequence>
<dbReference type="SUPFAM" id="SSF51161">
    <property type="entry name" value="Trimeric LpxA-like enzymes"/>
    <property type="match status" value="1"/>
</dbReference>
<dbReference type="EMBL" id="CP002101">
    <property type="protein sequence ID" value="AEH59984.1"/>
    <property type="molecule type" value="Genomic_DNA"/>
</dbReference>
<dbReference type="PANTHER" id="PTHR43360">
    <property type="entry name" value="CARBON DIOXIDE CONCENTRATING MECHANISM PROTEIN CCMM"/>
    <property type="match status" value="1"/>
</dbReference>
<keyword evidence="2" id="KW-0456">Lyase</keyword>
<keyword evidence="3" id="KW-1185">Reference proteome</keyword>
<dbReference type="OrthoDB" id="10940at2157"/>
<evidence type="ECO:0000313" key="3">
    <source>
        <dbReference type="Proteomes" id="UP000006622"/>
    </source>
</evidence>
<dbReference type="Proteomes" id="UP000006622">
    <property type="component" value="Chromosome"/>
</dbReference>
<reference evidence="2" key="1">
    <citation type="submission" date="2010-07" db="EMBL/GenBank/DDBJ databases">
        <title>The complete genome of Methanosalsum zhilinae DSM 4017.</title>
        <authorList>
            <consortium name="US DOE Joint Genome Institute (JGI-PGF)"/>
            <person name="Lucas S."/>
            <person name="Copeland A."/>
            <person name="Lapidus A."/>
            <person name="Glavina del Rio T."/>
            <person name="Dalin E."/>
            <person name="Tice H."/>
            <person name="Bruce D."/>
            <person name="Goodwin L."/>
            <person name="Pitluck S."/>
            <person name="Kyrpides N."/>
            <person name="Mavromatis K."/>
            <person name="Ovchinnikova G."/>
            <person name="Daligault H."/>
            <person name="Detter J.C."/>
            <person name="Han C."/>
            <person name="Tapia R."/>
            <person name="Larimer F."/>
            <person name="Land M."/>
            <person name="Hauser L."/>
            <person name="Markowitz V."/>
            <person name="Cheng J.-F."/>
            <person name="Hugenholtz P."/>
            <person name="Woyke T."/>
            <person name="Wu D."/>
            <person name="Spring S."/>
            <person name="Schueler E."/>
            <person name="Brambilla E."/>
            <person name="Klenk H.-P."/>
            <person name="Eisen J.A."/>
        </authorList>
    </citation>
    <scope>NUCLEOTIDE SEQUENCE</scope>
    <source>
        <strain evidence="2">DSM 4017</strain>
    </source>
</reference>
<accession>F7XMW7</accession>
<organism evidence="2 3">
    <name type="scientific">Methanosalsum zhilinae (strain DSM 4017 / NBRC 107636 / OCM 62 / WeN5)</name>
    <name type="common">Methanohalophilus zhilinae</name>
    <dbReference type="NCBI Taxonomy" id="679901"/>
    <lineage>
        <taxon>Archaea</taxon>
        <taxon>Methanobacteriati</taxon>
        <taxon>Methanobacteriota</taxon>
        <taxon>Stenosarchaea group</taxon>
        <taxon>Methanomicrobia</taxon>
        <taxon>Methanosarcinales</taxon>
        <taxon>Methanosarcinaceae</taxon>
        <taxon>Methanosalsum</taxon>
    </lineage>
</organism>
<protein>
    <submittedName>
        <fullName evidence="2">Carbonate dehydratase</fullName>
        <ecNumber evidence="2">4.2.1.1</ecNumber>
    </submittedName>
</protein>
<dbReference type="Gene3D" id="2.160.10.10">
    <property type="entry name" value="Hexapeptide repeat proteins"/>
    <property type="match status" value="1"/>
</dbReference>
<dbReference type="InterPro" id="IPR011004">
    <property type="entry name" value="Trimer_LpxA-like_sf"/>
</dbReference>
<dbReference type="GO" id="GO:0004089">
    <property type="term" value="F:carbonate dehydratase activity"/>
    <property type="evidence" value="ECO:0007669"/>
    <property type="project" value="UniProtKB-EC"/>
</dbReference>
<dbReference type="CDD" id="cd00710">
    <property type="entry name" value="LbH_gamma_CA"/>
    <property type="match status" value="1"/>
</dbReference>
<dbReference type="HOGENOM" id="CLU_064827_3_0_2"/>
<dbReference type="InterPro" id="IPR054954">
    <property type="entry name" value="carb_anhyd"/>
</dbReference>